<dbReference type="EMBL" id="JX042309">
    <property type="protein sequence ID" value="AFV71337.1"/>
    <property type="molecule type" value="Genomic_DNA"/>
</dbReference>
<protein>
    <submittedName>
        <fullName evidence="6">PyrK3</fullName>
    </submittedName>
</protein>
<evidence type="ECO:0000256" key="2">
    <source>
        <dbReference type="ARBA" id="ARBA00022679"/>
    </source>
</evidence>
<evidence type="ECO:0000259" key="5">
    <source>
        <dbReference type="Pfam" id="PF08545"/>
    </source>
</evidence>
<proteinExistence type="predicted"/>
<dbReference type="CDD" id="cd00827">
    <property type="entry name" value="init_cond_enzymes"/>
    <property type="match status" value="1"/>
</dbReference>
<feature type="domain" description="Beta-ketoacyl-[acyl-carrier-protein] synthase III N-terminal" evidence="5">
    <location>
        <begin position="111"/>
        <end position="177"/>
    </location>
</feature>
<reference evidence="6" key="2">
    <citation type="journal article" date="2012" name="J. Am. Chem. Soc.">
        <title>Insights into pyrroindomycin biosynthesis reveal a uniform paradigm for tetramate/tetronate formation.</title>
        <authorList>
            <person name="Wu Q."/>
            <person name="Wu Z."/>
            <person name="Qu X."/>
            <person name="Liu W."/>
        </authorList>
    </citation>
    <scope>NUCLEOTIDE SEQUENCE</scope>
    <source>
        <strain evidence="6">NRRL 21084</strain>
    </source>
</reference>
<gene>
    <name evidence="6" type="primary">pyrK3</name>
</gene>
<dbReference type="PANTHER" id="PTHR34069:SF2">
    <property type="entry name" value="BETA-KETOACYL-[ACYL-CARRIER-PROTEIN] SYNTHASE III"/>
    <property type="match status" value="1"/>
</dbReference>
<reference evidence="6" key="1">
    <citation type="journal article" date="2012" name="Chem. Biol.">
        <title>Quartromicin biosynthesis: two alternative polyketide chains produced by one polyketide synthase assembly line.</title>
        <authorList>
            <person name="He H.Y."/>
            <person name="Pan H.X."/>
            <person name="Wu L.F."/>
            <person name="Zhang B.B."/>
            <person name="Chai H.B."/>
            <person name="Liu W."/>
            <person name="Tang G.L."/>
        </authorList>
    </citation>
    <scope>NUCLEOTIDE SEQUENCE</scope>
    <source>
        <strain evidence="6">NRRL 21084</strain>
    </source>
</reference>
<accession>K7QRK4</accession>
<evidence type="ECO:0000259" key="4">
    <source>
        <dbReference type="Pfam" id="PF08541"/>
    </source>
</evidence>
<evidence type="ECO:0000256" key="1">
    <source>
        <dbReference type="ARBA" id="ARBA00022490"/>
    </source>
</evidence>
<name>K7QRK4_STRRG</name>
<sequence length="351" mass="37090">MRTPGIYLSGVGAYLPESVSVQEALARGLCSPDTAAALEEQGWTGTSIAGDVPAPEMALHAGREAVAQWGGDPADLDLLLYADVWHQGPDGWVPQLYLQHHLTGGNPLAMEVRQGCTSVIGALNLAAGYLMGKGAGGSRSALVVSADNFGTPMVDRWGAGRDWNSGDGAAAGVLSTEPGFAELLAINATAIPQAEEMHRCGEPMFPPTVTLGRTLDFGARMEAYHRKLFAEGVAEDFTLTLYQRSKACVENTLEEAGVPLDKVRHIIINNCSRQDTDVQFLGMFRLPLAKTTWEFGRTIGHVGAADHLLSLHHLLTNGKLAPGDHVLVVGMAPGITYGCAVLTVHDTGTAG</sequence>
<dbReference type="InterPro" id="IPR016039">
    <property type="entry name" value="Thiolase-like"/>
</dbReference>
<keyword evidence="1" id="KW-0963">Cytoplasm</keyword>
<organism evidence="6">
    <name type="scientific">Streptomyces rugosporus</name>
    <dbReference type="NCBI Taxonomy" id="295838"/>
    <lineage>
        <taxon>Bacteria</taxon>
        <taxon>Bacillati</taxon>
        <taxon>Actinomycetota</taxon>
        <taxon>Actinomycetes</taxon>
        <taxon>Kitasatosporales</taxon>
        <taxon>Streptomycetaceae</taxon>
        <taxon>Streptomyces</taxon>
    </lineage>
</organism>
<dbReference type="PANTHER" id="PTHR34069">
    <property type="entry name" value="3-OXOACYL-[ACYL-CARRIER-PROTEIN] SYNTHASE 3"/>
    <property type="match status" value="1"/>
</dbReference>
<dbReference type="Gene3D" id="3.40.47.10">
    <property type="match status" value="2"/>
</dbReference>
<evidence type="ECO:0000256" key="3">
    <source>
        <dbReference type="ARBA" id="ARBA00023315"/>
    </source>
</evidence>
<dbReference type="SUPFAM" id="SSF53901">
    <property type="entry name" value="Thiolase-like"/>
    <property type="match status" value="1"/>
</dbReference>
<feature type="domain" description="Beta-ketoacyl-[acyl-carrier-protein] synthase III C-terminal" evidence="4">
    <location>
        <begin position="253"/>
        <end position="343"/>
    </location>
</feature>
<dbReference type="InterPro" id="IPR013747">
    <property type="entry name" value="ACP_syn_III_C"/>
</dbReference>
<dbReference type="SMR" id="K7QRK4"/>
<dbReference type="GO" id="GO:0006633">
    <property type="term" value="P:fatty acid biosynthetic process"/>
    <property type="evidence" value="ECO:0007669"/>
    <property type="project" value="InterPro"/>
</dbReference>
<dbReference type="GO" id="GO:0044550">
    <property type="term" value="P:secondary metabolite biosynthetic process"/>
    <property type="evidence" value="ECO:0007669"/>
    <property type="project" value="TreeGrafter"/>
</dbReference>
<dbReference type="AlphaFoldDB" id="K7QRK4"/>
<keyword evidence="2" id="KW-0808">Transferase</keyword>
<keyword evidence="3" id="KW-0012">Acyltransferase</keyword>
<dbReference type="InterPro" id="IPR013751">
    <property type="entry name" value="ACP_syn_III_N"/>
</dbReference>
<dbReference type="Pfam" id="PF08541">
    <property type="entry name" value="ACP_syn_III_C"/>
    <property type="match status" value="1"/>
</dbReference>
<dbReference type="GO" id="GO:0004315">
    <property type="term" value="F:3-oxoacyl-[acyl-carrier-protein] synthase activity"/>
    <property type="evidence" value="ECO:0007669"/>
    <property type="project" value="InterPro"/>
</dbReference>
<dbReference type="Pfam" id="PF08545">
    <property type="entry name" value="ACP_syn_III"/>
    <property type="match status" value="1"/>
</dbReference>
<evidence type="ECO:0000313" key="6">
    <source>
        <dbReference type="EMBL" id="AFV71337.1"/>
    </source>
</evidence>